<evidence type="ECO:0000256" key="2">
    <source>
        <dbReference type="ARBA" id="ARBA00022679"/>
    </source>
</evidence>
<protein>
    <recommendedName>
        <fullName evidence="6">Glycosyl transferase</fullName>
    </recommendedName>
</protein>
<dbReference type="InterPro" id="IPR002495">
    <property type="entry name" value="Glyco_trans_8"/>
</dbReference>
<gene>
    <name evidence="4" type="ORF">CG50_00845</name>
</gene>
<dbReference type="Proteomes" id="UP000028824">
    <property type="component" value="Unassembled WGS sequence"/>
</dbReference>
<dbReference type="eggNOG" id="COG1442">
    <property type="taxonomic scope" value="Bacteria"/>
</dbReference>
<dbReference type="PANTHER" id="PTHR13778">
    <property type="entry name" value="GLYCOSYLTRANSFERASE 8 DOMAIN-CONTAINING PROTEIN"/>
    <property type="match status" value="1"/>
</dbReference>
<reference evidence="4 5" key="1">
    <citation type="submission" date="2014-03" db="EMBL/GenBank/DDBJ databases">
        <title>Genome of Paenirhodobacter enshiensis DW2-9.</title>
        <authorList>
            <person name="Wang D."/>
            <person name="Wang G."/>
        </authorList>
    </citation>
    <scope>NUCLEOTIDE SEQUENCE [LARGE SCALE GENOMIC DNA]</scope>
    <source>
        <strain evidence="4 5">DW2-9</strain>
    </source>
</reference>
<evidence type="ECO:0008006" key="6">
    <source>
        <dbReference type="Google" id="ProtNLM"/>
    </source>
</evidence>
<dbReference type="InterPro" id="IPR050748">
    <property type="entry name" value="Glycosyltrans_8_dom-fam"/>
</dbReference>
<dbReference type="GO" id="GO:0046872">
    <property type="term" value="F:metal ion binding"/>
    <property type="evidence" value="ECO:0007669"/>
    <property type="project" value="UniProtKB-KW"/>
</dbReference>
<accession>A0A086XXU5</accession>
<organism evidence="4 5">
    <name type="scientific">Paenirhodobacter enshiensis</name>
    <dbReference type="NCBI Taxonomy" id="1105367"/>
    <lineage>
        <taxon>Bacteria</taxon>
        <taxon>Pseudomonadati</taxon>
        <taxon>Pseudomonadota</taxon>
        <taxon>Alphaproteobacteria</taxon>
        <taxon>Rhodobacterales</taxon>
        <taxon>Rhodobacter group</taxon>
        <taxon>Paenirhodobacter</taxon>
    </lineage>
</organism>
<sequence>MPAPVPARPRRAVAFCCDDRYLPYALFAASQIAGQAPQRDFDICLCGTEKPVIPDSLAGLGLRAIALSPEPALAGFGLDARRSESAYHRLLLPGQLAADYDRILYLDSDIFVQGGDIAALLGADLGGHAVAAVRDNPQWRTPGRMPEEFRTFRLGPARYLNSGVLLIDVPRWQKLGLTERMLAFGQSRGGQLKRHDQTLLNCVLHGDWAELSPKWNWQYSRAARLHEAMLGANIVHFIGPEKPWNAPAGALPPRFGAELSRFLRQHFPQRATALPPEGTGPGSRRMLSMLLRHLLNRRKMARYLARFPTDLTLRP</sequence>
<evidence type="ECO:0000313" key="5">
    <source>
        <dbReference type="Proteomes" id="UP000028824"/>
    </source>
</evidence>
<keyword evidence="1" id="KW-0328">Glycosyltransferase</keyword>
<dbReference type="CDD" id="cd04194">
    <property type="entry name" value="GT8_A4GalT_like"/>
    <property type="match status" value="1"/>
</dbReference>
<comment type="caution">
    <text evidence="4">The sequence shown here is derived from an EMBL/GenBank/DDBJ whole genome shotgun (WGS) entry which is preliminary data.</text>
</comment>
<proteinExistence type="predicted"/>
<evidence type="ECO:0000313" key="4">
    <source>
        <dbReference type="EMBL" id="KFI26845.1"/>
    </source>
</evidence>
<dbReference type="EMBL" id="JFZB01000012">
    <property type="protein sequence ID" value="KFI26845.1"/>
    <property type="molecule type" value="Genomic_DNA"/>
</dbReference>
<evidence type="ECO:0000256" key="1">
    <source>
        <dbReference type="ARBA" id="ARBA00022676"/>
    </source>
</evidence>
<dbReference type="Pfam" id="PF01501">
    <property type="entry name" value="Glyco_transf_8"/>
    <property type="match status" value="1"/>
</dbReference>
<evidence type="ECO:0000256" key="3">
    <source>
        <dbReference type="ARBA" id="ARBA00022723"/>
    </source>
</evidence>
<keyword evidence="5" id="KW-1185">Reference proteome</keyword>
<dbReference type="PANTHER" id="PTHR13778:SF47">
    <property type="entry name" value="LIPOPOLYSACCHARIDE 1,3-GALACTOSYLTRANSFERASE"/>
    <property type="match status" value="1"/>
</dbReference>
<keyword evidence="3" id="KW-0479">Metal-binding</keyword>
<name>A0A086XXU5_9RHOB</name>
<dbReference type="Gene3D" id="3.90.550.10">
    <property type="entry name" value="Spore Coat Polysaccharide Biosynthesis Protein SpsA, Chain A"/>
    <property type="match status" value="1"/>
</dbReference>
<dbReference type="InterPro" id="IPR029044">
    <property type="entry name" value="Nucleotide-diphossugar_trans"/>
</dbReference>
<keyword evidence="2" id="KW-0808">Transferase</keyword>
<dbReference type="AlphaFoldDB" id="A0A086XXU5"/>
<dbReference type="STRING" id="1105367.CG50_00845"/>
<dbReference type="GO" id="GO:0016757">
    <property type="term" value="F:glycosyltransferase activity"/>
    <property type="evidence" value="ECO:0007669"/>
    <property type="project" value="UniProtKB-KW"/>
</dbReference>
<dbReference type="SUPFAM" id="SSF53448">
    <property type="entry name" value="Nucleotide-diphospho-sugar transferases"/>
    <property type="match status" value="1"/>
</dbReference>